<dbReference type="InterPro" id="IPR036388">
    <property type="entry name" value="WH-like_DNA-bd_sf"/>
</dbReference>
<dbReference type="InterPro" id="IPR029063">
    <property type="entry name" value="SAM-dependent_MTases_sf"/>
</dbReference>
<reference evidence="1 2" key="1">
    <citation type="submission" date="2023-04" db="EMBL/GenBank/DDBJ databases">
        <title>Colletotrichum tabacum stain YC1 causing leaf anthracnose on Nicotiana tabacum(L.) cv.</title>
        <authorList>
            <person name="Ji Z."/>
            <person name="Wang M."/>
            <person name="Zhang J."/>
            <person name="Wang N."/>
            <person name="Zhou Z."/>
        </authorList>
    </citation>
    <scope>NUCLEOTIDE SEQUENCE [LARGE SCALE GENOMIC DNA]</scope>
    <source>
        <strain evidence="1 2">YC1</strain>
    </source>
</reference>
<dbReference type="Gene3D" id="3.40.50.150">
    <property type="entry name" value="Vaccinia Virus protein VP39"/>
    <property type="match status" value="1"/>
</dbReference>
<evidence type="ECO:0008006" key="3">
    <source>
        <dbReference type="Google" id="ProtNLM"/>
    </source>
</evidence>
<dbReference type="Gene3D" id="1.10.10.10">
    <property type="entry name" value="Winged helix-like DNA-binding domain superfamily/Winged helix DNA-binding domain"/>
    <property type="match status" value="1"/>
</dbReference>
<dbReference type="EMBL" id="JASAOK010000039">
    <property type="protein sequence ID" value="KAK6216542.1"/>
    <property type="molecule type" value="Genomic_DNA"/>
</dbReference>
<dbReference type="InterPro" id="IPR016461">
    <property type="entry name" value="COMT-like"/>
</dbReference>
<dbReference type="PANTHER" id="PTHR43712">
    <property type="entry name" value="PUTATIVE (AFU_ORTHOLOGUE AFUA_4G14580)-RELATED"/>
    <property type="match status" value="1"/>
</dbReference>
<evidence type="ECO:0000313" key="2">
    <source>
        <dbReference type="Proteomes" id="UP001327957"/>
    </source>
</evidence>
<dbReference type="Proteomes" id="UP001327957">
    <property type="component" value="Unassembled WGS sequence"/>
</dbReference>
<dbReference type="AlphaFoldDB" id="A0AAV9TAK1"/>
<dbReference type="InterPro" id="IPR036390">
    <property type="entry name" value="WH_DNA-bd_sf"/>
</dbReference>
<proteinExistence type="predicted"/>
<name>A0AAV9TAK1_9PEZI</name>
<protein>
    <recommendedName>
        <fullName evidence="3">O-methyltransferase domain-containing protein</fullName>
    </recommendedName>
</protein>
<dbReference type="SUPFAM" id="SSF46785">
    <property type="entry name" value="Winged helix' DNA-binding domain"/>
    <property type="match status" value="1"/>
</dbReference>
<evidence type="ECO:0000313" key="1">
    <source>
        <dbReference type="EMBL" id="KAK6216542.1"/>
    </source>
</evidence>
<organism evidence="1 2">
    <name type="scientific">Colletotrichum tabaci</name>
    <dbReference type="NCBI Taxonomy" id="1209068"/>
    <lineage>
        <taxon>Eukaryota</taxon>
        <taxon>Fungi</taxon>
        <taxon>Dikarya</taxon>
        <taxon>Ascomycota</taxon>
        <taxon>Pezizomycotina</taxon>
        <taxon>Sordariomycetes</taxon>
        <taxon>Hypocreomycetidae</taxon>
        <taxon>Glomerellales</taxon>
        <taxon>Glomerellaceae</taxon>
        <taxon>Colletotrichum</taxon>
        <taxon>Colletotrichum destructivum species complex</taxon>
    </lineage>
</organism>
<sequence>MPLSGPNTANSLNGGSTRGSEYLCTVENVTADTFASDKDRAKALQATYEAIARLESPWETFSAVTLGFKIIKDVGLMPKWYEKGNIPMTSAQLAELVGNCDPQLLHRFLRLLASNGFLEQTPDEKFKPNRFCIELADPDFNMLTDFHYLICENAYGLMPEYLAERGYKNPTDPHDTVLKKSTGHNGDLWSYMKENPKIGESFNIVQKVSTTMEPAWTDIYPPQNLVHESDPKLPLFVDVGGGIGQDLLNICNMYPEEASRLYLEDLGEVIADADAKSIIPATVNKLEYNFFTPQPIKVQ</sequence>
<accession>A0AAV9TAK1</accession>
<comment type="caution">
    <text evidence="1">The sequence shown here is derived from an EMBL/GenBank/DDBJ whole genome shotgun (WGS) entry which is preliminary data.</text>
</comment>
<dbReference type="GO" id="GO:0008168">
    <property type="term" value="F:methyltransferase activity"/>
    <property type="evidence" value="ECO:0007669"/>
    <property type="project" value="InterPro"/>
</dbReference>
<dbReference type="PROSITE" id="PS51683">
    <property type="entry name" value="SAM_OMT_II"/>
    <property type="match status" value="1"/>
</dbReference>
<keyword evidence="2" id="KW-1185">Reference proteome</keyword>
<gene>
    <name evidence="1" type="ORF">QIS74_06656</name>
</gene>
<dbReference type="PANTHER" id="PTHR43712:SF17">
    <property type="entry name" value="O-METHYLTRANSFERASE"/>
    <property type="match status" value="1"/>
</dbReference>